<dbReference type="STRING" id="13249.T1HHJ6"/>
<keyword evidence="9" id="KW-1185">Reference proteome</keyword>
<feature type="compositionally biased region" description="Low complexity" evidence="7">
    <location>
        <begin position="1"/>
        <end position="19"/>
    </location>
</feature>
<feature type="region of interest" description="Disordered" evidence="7">
    <location>
        <begin position="1"/>
        <end position="204"/>
    </location>
</feature>
<dbReference type="FunFam" id="1.10.220.10:FF:000010">
    <property type="entry name" value="Annexin"/>
    <property type="match status" value="1"/>
</dbReference>
<dbReference type="FunFam" id="1.10.220.10:FF:000002">
    <property type="entry name" value="Annexin"/>
    <property type="match status" value="1"/>
</dbReference>
<evidence type="ECO:0000256" key="1">
    <source>
        <dbReference type="ARBA" id="ARBA00007831"/>
    </source>
</evidence>
<dbReference type="GO" id="GO:0005544">
    <property type="term" value="F:calcium-dependent phospholipid binding"/>
    <property type="evidence" value="ECO:0007669"/>
    <property type="project" value="UniProtKB-KW"/>
</dbReference>
<keyword evidence="2 6" id="KW-0677">Repeat</keyword>
<accession>T1HHJ6</accession>
<name>T1HHJ6_RHOPR</name>
<dbReference type="PANTHER" id="PTHR10502">
    <property type="entry name" value="ANNEXIN"/>
    <property type="match status" value="1"/>
</dbReference>
<protein>
    <recommendedName>
        <fullName evidence="6">Annexin</fullName>
    </recommendedName>
</protein>
<dbReference type="RefSeq" id="XP_073983377.1">
    <property type="nucleotide sequence ID" value="XM_074127276.1"/>
</dbReference>
<feature type="compositionally biased region" description="Polar residues" evidence="7">
    <location>
        <begin position="124"/>
        <end position="147"/>
    </location>
</feature>
<comment type="similarity">
    <text evidence="1 6">Belongs to the annexin family.</text>
</comment>
<dbReference type="GO" id="GO:0005737">
    <property type="term" value="C:cytoplasm"/>
    <property type="evidence" value="ECO:0007669"/>
    <property type="project" value="TreeGrafter"/>
</dbReference>
<dbReference type="RefSeq" id="XP_073983376.1">
    <property type="nucleotide sequence ID" value="XM_074127275.1"/>
</dbReference>
<dbReference type="GO" id="GO:0001786">
    <property type="term" value="F:phosphatidylserine binding"/>
    <property type="evidence" value="ECO:0007669"/>
    <property type="project" value="TreeGrafter"/>
</dbReference>
<dbReference type="PANTHER" id="PTHR10502:SF233">
    <property type="entry name" value="ANNEXIN B9"/>
    <property type="match status" value="1"/>
</dbReference>
<comment type="domain">
    <text evidence="6">A pair of annexin repeats may form one binding site for calcium and phospholipid.</text>
</comment>
<proteinExistence type="inferred from homology"/>
<dbReference type="SUPFAM" id="SSF47874">
    <property type="entry name" value="Annexin"/>
    <property type="match status" value="1"/>
</dbReference>
<dbReference type="PRINTS" id="PR00196">
    <property type="entry name" value="ANNEXIN"/>
</dbReference>
<sequence length="507" mass="54582">MSYPGYPNYPSQGPGQQPSQPGPPTYQTAPLSYPIYPGSAAPQPQQYQYGSSQYPPAAAPFPQHSAPYPTSNPSPYPSASPAYPCSAPNGSPAYPTSAPVSNQPYPSQPGMYSPQVSPYPGMPTSHSVSSYARSTNSPYPQHQNSPASAYPGPQAQPSHPGAYAGYPSGAQGITATRASPLYSNPAQNPQPIKPPTPTVRPANPFDARQDAEILRKAMKGFGTDEKALTNVLTNRSNAQRQQIALQFKTLYGKDLVSDIKSEVSGNFEDVLVALMTPLPEFLAKELHHAVSGLGTNEETIVEILCTSTNYDVKCITSAYQNLYGTSLESDLAGDTSGYFRRLLISLCQGNRSESYTVDQNGAVQDAQALLRAGELRLGTDESTFNAILCSRSYTQLGQIFAEYYRLTGNDFEQAIRNEFSGNVESGLLAIVKSVRNKSEFFAKQLQNSMSGAGTKDRALIRIIVSRCEVDLGDIKAAFQGKYGRTLEEAIASETSGDYKKALLSLIA</sequence>
<evidence type="ECO:0000256" key="6">
    <source>
        <dbReference type="RuleBase" id="RU003540"/>
    </source>
</evidence>
<feature type="compositionally biased region" description="Polar residues" evidence="7">
    <location>
        <begin position="171"/>
        <end position="190"/>
    </location>
</feature>
<dbReference type="FunFam" id="1.10.220.10:FF:000004">
    <property type="entry name" value="Annexin"/>
    <property type="match status" value="1"/>
</dbReference>
<evidence type="ECO:0000256" key="5">
    <source>
        <dbReference type="ARBA" id="ARBA00023302"/>
    </source>
</evidence>
<dbReference type="EMBL" id="ACPB03000410">
    <property type="status" value="NOT_ANNOTATED_CDS"/>
    <property type="molecule type" value="Genomic_DNA"/>
</dbReference>
<dbReference type="InterPro" id="IPR018252">
    <property type="entry name" value="Annexin_repeat_CS"/>
</dbReference>
<dbReference type="PROSITE" id="PS51897">
    <property type="entry name" value="ANNEXIN_2"/>
    <property type="match status" value="4"/>
</dbReference>
<evidence type="ECO:0000313" key="9">
    <source>
        <dbReference type="Proteomes" id="UP000015103"/>
    </source>
</evidence>
<dbReference type="GO" id="GO:0005886">
    <property type="term" value="C:plasma membrane"/>
    <property type="evidence" value="ECO:0007669"/>
    <property type="project" value="TreeGrafter"/>
</dbReference>
<keyword evidence="3 6" id="KW-0106">Calcium</keyword>
<organism evidence="8 9">
    <name type="scientific">Rhodnius prolixus</name>
    <name type="common">Triatomid bug</name>
    <dbReference type="NCBI Taxonomy" id="13249"/>
    <lineage>
        <taxon>Eukaryota</taxon>
        <taxon>Metazoa</taxon>
        <taxon>Ecdysozoa</taxon>
        <taxon>Arthropoda</taxon>
        <taxon>Hexapoda</taxon>
        <taxon>Insecta</taxon>
        <taxon>Pterygota</taxon>
        <taxon>Neoptera</taxon>
        <taxon>Paraneoptera</taxon>
        <taxon>Hemiptera</taxon>
        <taxon>Heteroptera</taxon>
        <taxon>Panheteroptera</taxon>
        <taxon>Cimicomorpha</taxon>
        <taxon>Reduviidae</taxon>
        <taxon>Triatominae</taxon>
        <taxon>Rhodnius</taxon>
    </lineage>
</organism>
<dbReference type="InterPro" id="IPR001464">
    <property type="entry name" value="Annexin"/>
</dbReference>
<dbReference type="EnsemblMetazoa" id="RPRC003519-RA">
    <property type="protein sequence ID" value="RPRC003519-PA"/>
    <property type="gene ID" value="RPRC003519"/>
</dbReference>
<keyword evidence="4 6" id="KW-0041">Annexin</keyword>
<evidence type="ECO:0000256" key="4">
    <source>
        <dbReference type="ARBA" id="ARBA00023216"/>
    </source>
</evidence>
<dbReference type="SMART" id="SM00335">
    <property type="entry name" value="ANX"/>
    <property type="match status" value="4"/>
</dbReference>
<dbReference type="VEuPathDB" id="VectorBase:RPRC003519"/>
<dbReference type="Proteomes" id="UP000015103">
    <property type="component" value="Unassembled WGS sequence"/>
</dbReference>
<reference evidence="8" key="1">
    <citation type="submission" date="2015-05" db="UniProtKB">
        <authorList>
            <consortium name="EnsemblMetazoa"/>
        </authorList>
    </citation>
    <scope>IDENTIFICATION</scope>
</reference>
<evidence type="ECO:0000256" key="2">
    <source>
        <dbReference type="ARBA" id="ARBA00022737"/>
    </source>
</evidence>
<dbReference type="GO" id="GO:0005634">
    <property type="term" value="C:nucleus"/>
    <property type="evidence" value="ECO:0007669"/>
    <property type="project" value="TreeGrafter"/>
</dbReference>
<feature type="compositionally biased region" description="Low complexity" evidence="7">
    <location>
        <begin position="36"/>
        <end position="56"/>
    </location>
</feature>
<evidence type="ECO:0000313" key="8">
    <source>
        <dbReference type="EnsemblMetazoa" id="RPRC003519-PA"/>
    </source>
</evidence>
<dbReference type="Gene3D" id="1.10.220.10">
    <property type="entry name" value="Annexin"/>
    <property type="match status" value="4"/>
</dbReference>
<dbReference type="PROSITE" id="PS00223">
    <property type="entry name" value="ANNEXIN_1"/>
    <property type="match status" value="2"/>
</dbReference>
<keyword evidence="5 6" id="KW-0111">Calcium/phospholipid-binding</keyword>
<dbReference type="eggNOG" id="KOG0819">
    <property type="taxonomic scope" value="Eukaryota"/>
</dbReference>
<dbReference type="InterPro" id="IPR037104">
    <property type="entry name" value="Annexin_sf"/>
</dbReference>
<dbReference type="Pfam" id="PF00191">
    <property type="entry name" value="Annexin"/>
    <property type="match status" value="4"/>
</dbReference>
<dbReference type="GO" id="GO:0032509">
    <property type="term" value="P:endosome transport via multivesicular body sorting pathway"/>
    <property type="evidence" value="ECO:0007669"/>
    <property type="project" value="TreeGrafter"/>
</dbReference>
<dbReference type="GO" id="GO:0005509">
    <property type="term" value="F:calcium ion binding"/>
    <property type="evidence" value="ECO:0007669"/>
    <property type="project" value="InterPro"/>
</dbReference>
<evidence type="ECO:0000256" key="3">
    <source>
        <dbReference type="ARBA" id="ARBA00022837"/>
    </source>
</evidence>
<feature type="compositionally biased region" description="Low complexity" evidence="7">
    <location>
        <begin position="79"/>
        <end position="88"/>
    </location>
</feature>
<dbReference type="InterPro" id="IPR018502">
    <property type="entry name" value="Annexin_repeat"/>
</dbReference>
<dbReference type="FunFam" id="1.10.220.10:FF:000001">
    <property type="entry name" value="Annexin"/>
    <property type="match status" value="1"/>
</dbReference>
<dbReference type="InParanoid" id="T1HHJ6"/>
<dbReference type="AlphaFoldDB" id="T1HHJ6"/>
<evidence type="ECO:0000256" key="7">
    <source>
        <dbReference type="SAM" id="MobiDB-lite"/>
    </source>
</evidence>
<dbReference type="HOGENOM" id="CLU_025300_6_2_1"/>
<dbReference type="GeneID" id="141453729"/>
<dbReference type="GO" id="GO:0012506">
    <property type="term" value="C:vesicle membrane"/>
    <property type="evidence" value="ECO:0007669"/>
    <property type="project" value="TreeGrafter"/>
</dbReference>